<evidence type="ECO:0000313" key="2">
    <source>
        <dbReference type="Proteomes" id="UP000297940"/>
    </source>
</evidence>
<dbReference type="EMBL" id="RQHK01000009">
    <property type="protein sequence ID" value="TGM74416.1"/>
    <property type="molecule type" value="Genomic_DNA"/>
</dbReference>
<keyword evidence="1" id="KW-0378">Hydrolase</keyword>
<protein>
    <submittedName>
        <fullName evidence="1">SGNH/GDSL hydrolase family protein</fullName>
    </submittedName>
</protein>
<dbReference type="Proteomes" id="UP000297940">
    <property type="component" value="Unassembled WGS sequence"/>
</dbReference>
<dbReference type="RefSeq" id="WP_135694742.1">
    <property type="nucleotide sequence ID" value="NZ_RQHK01000009.1"/>
</dbReference>
<keyword evidence="2" id="KW-1185">Reference proteome</keyword>
<sequence length="218" mass="25429">MAFTDSLGMPRKGTSTESTWTEKILSRWKNQSIVYFKNGRGYTSNNLIEELDEILFLKPTTTILQVGICDCTRRGVPPKIEKWIRRIPYLRRFVLNYIKRNNYKFTKIFDYRYISLKQFEDNIQKSINRITESKSSLIIIAIAPPGEHMIKNVFNIEEDVKTFNTTLSELANRNDNVIFINPYEGKVAKEVVVDYDGHHLSESGHDLVFQKINQTLLN</sequence>
<reference evidence="2" key="1">
    <citation type="journal article" date="2019" name="PLoS Negl. Trop. Dis.">
        <title>Revisiting the worldwide diversity of Leptospira species in the environment.</title>
        <authorList>
            <person name="Vincent A.T."/>
            <person name="Schiettekatte O."/>
            <person name="Bourhy P."/>
            <person name="Veyrier F.J."/>
            <person name="Picardeau M."/>
        </authorList>
    </citation>
    <scope>NUCLEOTIDE SEQUENCE [LARGE SCALE GENOMIC DNA]</scope>
    <source>
        <strain evidence="2">201601298</strain>
    </source>
</reference>
<dbReference type="GO" id="GO:0016787">
    <property type="term" value="F:hydrolase activity"/>
    <property type="evidence" value="ECO:0007669"/>
    <property type="project" value="UniProtKB-KW"/>
</dbReference>
<dbReference type="InterPro" id="IPR036514">
    <property type="entry name" value="SGNH_hydro_sf"/>
</dbReference>
<evidence type="ECO:0000313" key="1">
    <source>
        <dbReference type="EMBL" id="TGM74416.1"/>
    </source>
</evidence>
<dbReference type="SUPFAM" id="SSF52266">
    <property type="entry name" value="SGNH hydrolase"/>
    <property type="match status" value="1"/>
</dbReference>
<dbReference type="Gene3D" id="3.40.50.1110">
    <property type="entry name" value="SGNH hydrolase"/>
    <property type="match status" value="1"/>
</dbReference>
<gene>
    <name evidence="1" type="ORF">EHR01_10480</name>
</gene>
<comment type="caution">
    <text evidence="1">The sequence shown here is derived from an EMBL/GenBank/DDBJ whole genome shotgun (WGS) entry which is preliminary data.</text>
</comment>
<organism evidence="1 2">
    <name type="scientific">Leptospira mtsangambouensis</name>
    <dbReference type="NCBI Taxonomy" id="2484912"/>
    <lineage>
        <taxon>Bacteria</taxon>
        <taxon>Pseudomonadati</taxon>
        <taxon>Spirochaetota</taxon>
        <taxon>Spirochaetia</taxon>
        <taxon>Leptospirales</taxon>
        <taxon>Leptospiraceae</taxon>
        <taxon>Leptospira</taxon>
    </lineage>
</organism>
<proteinExistence type="predicted"/>
<name>A0ABY2NZD0_9LEPT</name>
<accession>A0ABY2NZD0</accession>